<comment type="caution">
    <text evidence="1">The sequence shown here is derived from an EMBL/GenBank/DDBJ whole genome shotgun (WGS) entry which is preliminary data.</text>
</comment>
<dbReference type="Proteomes" id="UP000236199">
    <property type="component" value="Unassembled WGS sequence"/>
</dbReference>
<proteinExistence type="predicted"/>
<reference evidence="1 2" key="1">
    <citation type="submission" date="2013-12" db="EMBL/GenBank/DDBJ databases">
        <title>Comparative genomics of Petrotoga isolates.</title>
        <authorList>
            <person name="Nesbo C.L."/>
            <person name="Charchuk R."/>
            <person name="Chow K."/>
        </authorList>
    </citation>
    <scope>NUCLEOTIDE SEQUENCE [LARGE SCALE GENOMIC DNA]</scope>
    <source>
        <strain evidence="1 2">DSM 10691</strain>
    </source>
</reference>
<evidence type="ECO:0000313" key="2">
    <source>
        <dbReference type="Proteomes" id="UP000236199"/>
    </source>
</evidence>
<accession>A0A2K1PDF7</accession>
<organism evidence="1 2">
    <name type="scientific">Petrotoga miotherma DSM 10691</name>
    <dbReference type="NCBI Taxonomy" id="1434326"/>
    <lineage>
        <taxon>Bacteria</taxon>
        <taxon>Thermotogati</taxon>
        <taxon>Thermotogota</taxon>
        <taxon>Thermotogae</taxon>
        <taxon>Petrotogales</taxon>
        <taxon>Petrotogaceae</taxon>
        <taxon>Petrotoga</taxon>
    </lineage>
</organism>
<gene>
    <name evidence="1" type="ORF">X928_04120</name>
</gene>
<keyword evidence="2" id="KW-1185">Reference proteome</keyword>
<dbReference type="AlphaFoldDB" id="A0A2K1PDF7"/>
<protein>
    <submittedName>
        <fullName evidence="1">Uncharacterized protein</fullName>
    </submittedName>
</protein>
<dbReference type="EMBL" id="AZRM01000019">
    <property type="protein sequence ID" value="PNS00845.1"/>
    <property type="molecule type" value="Genomic_DNA"/>
</dbReference>
<evidence type="ECO:0000313" key="1">
    <source>
        <dbReference type="EMBL" id="PNS00845.1"/>
    </source>
</evidence>
<sequence length="48" mass="6065">MSFLRKRIKETASWQMRNENKSFNFFGWNFFFSKDIHNGIIYYQHDRK</sequence>
<name>A0A2K1PDF7_9BACT</name>